<comment type="similarity">
    <text evidence="2">Belongs to the pyridoxal phosphate-binding protein YggS/PROSC family.</text>
</comment>
<dbReference type="Pfam" id="PF01168">
    <property type="entry name" value="Ala_racemase_N"/>
    <property type="match status" value="1"/>
</dbReference>
<dbReference type="Proteomes" id="UP000319335">
    <property type="component" value="Unassembled WGS sequence"/>
</dbReference>
<dbReference type="Gene3D" id="3.20.20.10">
    <property type="entry name" value="Alanine racemase"/>
    <property type="match status" value="1"/>
</dbReference>
<dbReference type="InterPro" id="IPR011078">
    <property type="entry name" value="PyrdxlP_homeostasis"/>
</dbReference>
<gene>
    <name evidence="4" type="ORF">FKV42_06750</name>
</gene>
<dbReference type="RefSeq" id="WP_154809497.1">
    <property type="nucleotide sequence ID" value="NZ_VIAQ01000013.1"/>
</dbReference>
<proteinExistence type="inferred from homology"/>
<comment type="caution">
    <text evidence="4">The sequence shown here is derived from an EMBL/GenBank/DDBJ whole genome shotgun (WGS) entry which is preliminary data.</text>
</comment>
<organism evidence="4 5">
    <name type="scientific">Methanolobus vulcani</name>
    <dbReference type="NCBI Taxonomy" id="38026"/>
    <lineage>
        <taxon>Archaea</taxon>
        <taxon>Methanobacteriati</taxon>
        <taxon>Methanobacteriota</taxon>
        <taxon>Stenosarchaea group</taxon>
        <taxon>Methanomicrobia</taxon>
        <taxon>Methanosarcinales</taxon>
        <taxon>Methanosarcinaceae</taxon>
        <taxon>Methanolobus</taxon>
    </lineage>
</organism>
<keyword evidence="1 2" id="KW-0663">Pyridoxal phosphate</keyword>
<dbReference type="GO" id="GO:0030170">
    <property type="term" value="F:pyridoxal phosphate binding"/>
    <property type="evidence" value="ECO:0007669"/>
    <property type="project" value="UniProtKB-UniRule"/>
</dbReference>
<dbReference type="AlphaFoldDB" id="A0A7Z8KNQ4"/>
<dbReference type="PIRSF" id="PIRSF004848">
    <property type="entry name" value="YBL036c_PLPDEIII"/>
    <property type="match status" value="1"/>
</dbReference>
<dbReference type="PANTHER" id="PTHR10146">
    <property type="entry name" value="PROLINE SYNTHETASE CO-TRANSCRIBED BACTERIAL HOMOLOG PROTEIN"/>
    <property type="match status" value="1"/>
</dbReference>
<dbReference type="InterPro" id="IPR029066">
    <property type="entry name" value="PLP-binding_barrel"/>
</dbReference>
<evidence type="ECO:0000313" key="5">
    <source>
        <dbReference type="Proteomes" id="UP000319335"/>
    </source>
</evidence>
<evidence type="ECO:0000256" key="1">
    <source>
        <dbReference type="ARBA" id="ARBA00022898"/>
    </source>
</evidence>
<dbReference type="HAMAP" id="MF_02087">
    <property type="entry name" value="PLP_homeostasis"/>
    <property type="match status" value="1"/>
</dbReference>
<reference evidence="4 5" key="1">
    <citation type="submission" date="2019-06" db="EMBL/GenBank/DDBJ databases">
        <title>Draft genome sequence of Methanolobus vulcani B1d.</title>
        <authorList>
            <person name="Creighbaum A.J."/>
            <person name="Ticak T."/>
            <person name="Hariraju D."/>
            <person name="Arivett B.A."/>
            <person name="Ferguson D.J.Jr."/>
        </authorList>
    </citation>
    <scope>NUCLEOTIDE SEQUENCE [LARGE SCALE GENOMIC DNA]</scope>
    <source>
        <strain evidence="4 5">B1d</strain>
    </source>
</reference>
<dbReference type="FunFam" id="3.20.20.10:FF:000018">
    <property type="entry name" value="Pyridoxal phosphate homeostasis protein"/>
    <property type="match status" value="1"/>
</dbReference>
<evidence type="ECO:0000256" key="2">
    <source>
        <dbReference type="HAMAP-Rule" id="MF_02087"/>
    </source>
</evidence>
<dbReference type="SUPFAM" id="SSF51419">
    <property type="entry name" value="PLP-binding barrel"/>
    <property type="match status" value="1"/>
</dbReference>
<accession>A0A7Z8KNQ4</accession>
<dbReference type="EMBL" id="VIAQ01000013">
    <property type="protein sequence ID" value="TQD25866.1"/>
    <property type="molecule type" value="Genomic_DNA"/>
</dbReference>
<sequence>MSVTENITSILNELGNTKLICVTKTVDPDRINEAIKAGAAIIGENRVQEFEEKSDRLLPCEKHMIGHLQTNKVKKAVENFDVIQSVDSLKVALEIDKRAEDAGKVQEIYLQVNIGDESQKSGFELDEIRQSINEIASLKNIRVTGMMCIPPYVPPEQARPYFRKMKALFDELKVETQGKFDNIDLKELSMGMSGDYRVAIEEGATMVRIGSAIFGERNY</sequence>
<dbReference type="NCBIfam" id="TIGR00044">
    <property type="entry name" value="YggS family pyridoxal phosphate-dependent enzyme"/>
    <property type="match status" value="1"/>
</dbReference>
<evidence type="ECO:0000259" key="3">
    <source>
        <dbReference type="Pfam" id="PF01168"/>
    </source>
</evidence>
<dbReference type="InterPro" id="IPR001608">
    <property type="entry name" value="Ala_racemase_N"/>
</dbReference>
<keyword evidence="5" id="KW-1185">Reference proteome</keyword>
<protein>
    <recommendedName>
        <fullName evidence="2">Pyridoxal phosphate homeostasis protein</fullName>
        <shortName evidence="2">PLP homeostasis protein</shortName>
    </recommendedName>
</protein>
<feature type="modified residue" description="N6-(pyridoxal phosphate)lysine" evidence="2">
    <location>
        <position position="24"/>
    </location>
</feature>
<evidence type="ECO:0000313" key="4">
    <source>
        <dbReference type="EMBL" id="TQD25866.1"/>
    </source>
</evidence>
<dbReference type="OrthoDB" id="358993at2157"/>
<feature type="domain" description="Alanine racemase N-terminal" evidence="3">
    <location>
        <begin position="3"/>
        <end position="217"/>
    </location>
</feature>
<dbReference type="CDD" id="cd00635">
    <property type="entry name" value="PLPDE_III_YBL036c_like"/>
    <property type="match status" value="1"/>
</dbReference>
<name>A0A7Z8KNQ4_9EURY</name>
<dbReference type="PANTHER" id="PTHR10146:SF14">
    <property type="entry name" value="PYRIDOXAL PHOSPHATE HOMEOSTASIS PROTEIN"/>
    <property type="match status" value="1"/>
</dbReference>
<comment type="function">
    <text evidence="2">Pyridoxal 5'-phosphate (PLP)-binding protein, which is involved in PLP homeostasis.</text>
</comment>